<dbReference type="EMBL" id="REGN01009222">
    <property type="protein sequence ID" value="RNA01669.1"/>
    <property type="molecule type" value="Genomic_DNA"/>
</dbReference>
<evidence type="ECO:0000313" key="2">
    <source>
        <dbReference type="Proteomes" id="UP000276133"/>
    </source>
</evidence>
<dbReference type="Proteomes" id="UP000276133">
    <property type="component" value="Unassembled WGS sequence"/>
</dbReference>
<feature type="non-terminal residue" evidence="1">
    <location>
        <position position="1"/>
    </location>
</feature>
<reference evidence="1 2" key="1">
    <citation type="journal article" date="2018" name="Sci. Rep.">
        <title>Genomic signatures of local adaptation to the degree of environmental predictability in rotifers.</title>
        <authorList>
            <person name="Franch-Gras L."/>
            <person name="Hahn C."/>
            <person name="Garcia-Roger E.M."/>
            <person name="Carmona M.J."/>
            <person name="Serra M."/>
            <person name="Gomez A."/>
        </authorList>
    </citation>
    <scope>NUCLEOTIDE SEQUENCE [LARGE SCALE GENOMIC DNA]</scope>
    <source>
        <strain evidence="1">HYR1</strain>
    </source>
</reference>
<proteinExistence type="predicted"/>
<comment type="caution">
    <text evidence="1">The sequence shown here is derived from an EMBL/GenBank/DDBJ whole genome shotgun (WGS) entry which is preliminary data.</text>
</comment>
<dbReference type="AlphaFoldDB" id="A0A3M7PRX2"/>
<gene>
    <name evidence="1" type="ORF">BpHYR1_018852</name>
</gene>
<organism evidence="1 2">
    <name type="scientific">Brachionus plicatilis</name>
    <name type="common">Marine rotifer</name>
    <name type="synonym">Brachionus muelleri</name>
    <dbReference type="NCBI Taxonomy" id="10195"/>
    <lineage>
        <taxon>Eukaryota</taxon>
        <taxon>Metazoa</taxon>
        <taxon>Spiralia</taxon>
        <taxon>Gnathifera</taxon>
        <taxon>Rotifera</taxon>
        <taxon>Eurotatoria</taxon>
        <taxon>Monogononta</taxon>
        <taxon>Pseudotrocha</taxon>
        <taxon>Ploima</taxon>
        <taxon>Brachionidae</taxon>
        <taxon>Brachionus</taxon>
    </lineage>
</organism>
<sequence>GTLIIKIKLYLYSRNWQLSELLCVCECILQFRYLKAHKPNIFVYICIECERPIERREREH</sequence>
<accession>A0A3M7PRX2</accession>
<keyword evidence="2" id="KW-1185">Reference proteome</keyword>
<evidence type="ECO:0000313" key="1">
    <source>
        <dbReference type="EMBL" id="RNA01669.1"/>
    </source>
</evidence>
<protein>
    <submittedName>
        <fullName evidence="1">Uncharacterized protein</fullName>
    </submittedName>
</protein>
<name>A0A3M7PRX2_BRAPC</name>